<keyword evidence="1" id="KW-0472">Membrane</keyword>
<sequence>MPDARAPAPGAGGPGSRSFGALVRLLDVLAGLLSAGLLVVGGLLLAAQLLAPSVLSMAGWGQASGPGWPRVGAQLLVGVGGEVVVRLRGRLGRGPRVAADLAVIVAAVTVIVWAWWP</sequence>
<dbReference type="InParanoid" id="C8XJ78"/>
<dbReference type="HOGENOM" id="CLU_2082264_0_0_11"/>
<evidence type="ECO:0000313" key="2">
    <source>
        <dbReference type="EMBL" id="ACV78543.1"/>
    </source>
</evidence>
<dbReference type="AlphaFoldDB" id="C8XJ78"/>
<proteinExistence type="predicted"/>
<reference evidence="2 3" key="2">
    <citation type="journal article" date="2010" name="Stand. Genomic Sci.">
        <title>Complete genome sequence of Nakamurella multipartita type strain (Y-104).</title>
        <authorList>
            <person name="Tice H."/>
            <person name="Mayilraj S."/>
            <person name="Sims D."/>
            <person name="Lapidus A."/>
            <person name="Nolan M."/>
            <person name="Lucas S."/>
            <person name="Glavina Del Rio T."/>
            <person name="Copeland A."/>
            <person name="Cheng J.F."/>
            <person name="Meincke L."/>
            <person name="Bruce D."/>
            <person name="Goodwin L."/>
            <person name="Pitluck S."/>
            <person name="Ivanova N."/>
            <person name="Mavromatis K."/>
            <person name="Ovchinnikova G."/>
            <person name="Pati A."/>
            <person name="Chen A."/>
            <person name="Palaniappan K."/>
            <person name="Land M."/>
            <person name="Hauser L."/>
            <person name="Chang Y.J."/>
            <person name="Jeffries C.D."/>
            <person name="Detter J.C."/>
            <person name="Brettin T."/>
            <person name="Rohde M."/>
            <person name="Goker M."/>
            <person name="Bristow J."/>
            <person name="Eisen J.A."/>
            <person name="Markowitz V."/>
            <person name="Hugenholtz P."/>
            <person name="Kyrpides N.C."/>
            <person name="Klenk H.P."/>
            <person name="Chen F."/>
        </authorList>
    </citation>
    <scope>NUCLEOTIDE SEQUENCE [LARGE SCALE GENOMIC DNA]</scope>
    <source>
        <strain evidence="3">ATCC 700099 / DSM 44233 / CIP 104796 / JCM 9543 / NBRC 105858 / Y-104</strain>
    </source>
</reference>
<dbReference type="EMBL" id="CP001737">
    <property type="protein sequence ID" value="ACV78543.1"/>
    <property type="molecule type" value="Genomic_DNA"/>
</dbReference>
<dbReference type="Proteomes" id="UP000002218">
    <property type="component" value="Chromosome"/>
</dbReference>
<protein>
    <submittedName>
        <fullName evidence="2">Uncharacterized protein</fullName>
    </submittedName>
</protein>
<reference evidence="3" key="1">
    <citation type="submission" date="2009-09" db="EMBL/GenBank/DDBJ databases">
        <title>The complete genome of Nakamurella multipartita DSM 44233.</title>
        <authorList>
            <consortium name="US DOE Joint Genome Institute (JGI-PGF)"/>
            <person name="Lucas S."/>
            <person name="Copeland A."/>
            <person name="Lapidus A."/>
            <person name="Glavina del Rio T."/>
            <person name="Dalin E."/>
            <person name="Tice H."/>
            <person name="Bruce D."/>
            <person name="Goodwin L."/>
            <person name="Pitluck S."/>
            <person name="Kyrpides N."/>
            <person name="Mavromatis K."/>
            <person name="Ivanova N."/>
            <person name="Ovchinnikova G."/>
            <person name="Sims D."/>
            <person name="Meincke L."/>
            <person name="Brettin T."/>
            <person name="Detter J.C."/>
            <person name="Han C."/>
            <person name="Larimer F."/>
            <person name="Land M."/>
            <person name="Hauser L."/>
            <person name="Markowitz V."/>
            <person name="Cheng J.-F."/>
            <person name="Hugenholtz P."/>
            <person name="Woyke T."/>
            <person name="Wu D."/>
            <person name="Klenk H.-P."/>
            <person name="Eisen J.A."/>
        </authorList>
    </citation>
    <scope>NUCLEOTIDE SEQUENCE [LARGE SCALE GENOMIC DNA]</scope>
    <source>
        <strain evidence="3">ATCC 700099 / DSM 44233 / CIP 104796 / JCM 9543 / NBRC 105858 / Y-104</strain>
    </source>
</reference>
<gene>
    <name evidence="2" type="ordered locus">Namu_2165</name>
</gene>
<evidence type="ECO:0000313" key="3">
    <source>
        <dbReference type="Proteomes" id="UP000002218"/>
    </source>
</evidence>
<evidence type="ECO:0000256" key="1">
    <source>
        <dbReference type="SAM" id="Phobius"/>
    </source>
</evidence>
<keyword evidence="3" id="KW-1185">Reference proteome</keyword>
<name>C8XJ78_NAKMY</name>
<keyword evidence="1" id="KW-1133">Transmembrane helix</keyword>
<feature type="transmembrane region" description="Helical" evidence="1">
    <location>
        <begin position="97"/>
        <end position="116"/>
    </location>
</feature>
<dbReference type="STRING" id="479431.Namu_2165"/>
<dbReference type="KEGG" id="nml:Namu_2165"/>
<accession>C8XJ78</accession>
<feature type="transmembrane region" description="Helical" evidence="1">
    <location>
        <begin position="25"/>
        <end position="47"/>
    </location>
</feature>
<keyword evidence="1" id="KW-0812">Transmembrane</keyword>
<organism evidence="2 3">
    <name type="scientific">Nakamurella multipartita (strain ATCC 700099 / DSM 44233 / CIP 104796 / JCM 9543 / NBRC 105858 / Y-104)</name>
    <name type="common">Microsphaera multipartita</name>
    <dbReference type="NCBI Taxonomy" id="479431"/>
    <lineage>
        <taxon>Bacteria</taxon>
        <taxon>Bacillati</taxon>
        <taxon>Actinomycetota</taxon>
        <taxon>Actinomycetes</taxon>
        <taxon>Nakamurellales</taxon>
        <taxon>Nakamurellaceae</taxon>
        <taxon>Nakamurella</taxon>
    </lineage>
</organism>